<sequence>MNKFLYLPLIVILSIQAKKSSAKECVTIGDSIRVGLVLKTTPLPLLAETLINGSLQVTEAGITYSPQPCFIKDRKLERKFSTIFPCNNHLVKTLTLSFEDVVAVRRRSYLFLVPNRVLIIDKNRQTYLFITFKRRTIINAYKRFKQAKPN</sequence>
<dbReference type="AlphaFoldDB" id="A0A1P9X1R1"/>
<dbReference type="EMBL" id="CP014263">
    <property type="protein sequence ID" value="AQG81557.1"/>
    <property type="molecule type" value="Genomic_DNA"/>
</dbReference>
<evidence type="ECO:0000313" key="1">
    <source>
        <dbReference type="EMBL" id="AQG81557.1"/>
    </source>
</evidence>
<accession>A0A1P9X1R1</accession>
<dbReference type="Proteomes" id="UP000187941">
    <property type="component" value="Chromosome"/>
</dbReference>
<gene>
    <name evidence="1" type="ORF">AWR27_20920</name>
</gene>
<name>A0A1P9X1R1_9BACT</name>
<protein>
    <recommendedName>
        <fullName evidence="3">GRAM domain-containing protein</fullName>
    </recommendedName>
</protein>
<organism evidence="1 2">
    <name type="scientific">Spirosoma montaniterrae</name>
    <dbReference type="NCBI Taxonomy" id="1178516"/>
    <lineage>
        <taxon>Bacteria</taxon>
        <taxon>Pseudomonadati</taxon>
        <taxon>Bacteroidota</taxon>
        <taxon>Cytophagia</taxon>
        <taxon>Cytophagales</taxon>
        <taxon>Cytophagaceae</taxon>
        <taxon>Spirosoma</taxon>
    </lineage>
</organism>
<evidence type="ECO:0008006" key="3">
    <source>
        <dbReference type="Google" id="ProtNLM"/>
    </source>
</evidence>
<reference evidence="1 2" key="1">
    <citation type="submission" date="2016-01" db="EMBL/GenBank/DDBJ databases">
        <authorList>
            <person name="Oliw E.H."/>
        </authorList>
    </citation>
    <scope>NUCLEOTIDE SEQUENCE [LARGE SCALE GENOMIC DNA]</scope>
    <source>
        <strain evidence="1 2">DY10</strain>
    </source>
</reference>
<dbReference type="KEGG" id="smon:AWR27_20920"/>
<evidence type="ECO:0000313" key="2">
    <source>
        <dbReference type="Proteomes" id="UP000187941"/>
    </source>
</evidence>
<keyword evidence="2" id="KW-1185">Reference proteome</keyword>
<proteinExistence type="predicted"/>